<name>A0ABW5QZT9_9BACL</name>
<dbReference type="EMBL" id="JBHUMY010000018">
    <property type="protein sequence ID" value="MFD2661848.1"/>
    <property type="molecule type" value="Genomic_DNA"/>
</dbReference>
<comment type="caution">
    <text evidence="1">The sequence shown here is derived from an EMBL/GenBank/DDBJ whole genome shotgun (WGS) entry which is preliminary data.</text>
</comment>
<gene>
    <name evidence="1" type="ORF">ACFSW5_16455</name>
</gene>
<dbReference type="Proteomes" id="UP001597493">
    <property type="component" value="Unassembled WGS sequence"/>
</dbReference>
<protein>
    <recommendedName>
        <fullName evidence="3">Group-specific protein</fullName>
    </recommendedName>
</protein>
<reference evidence="2" key="1">
    <citation type="journal article" date="2019" name="Int. J. Syst. Evol. Microbiol.">
        <title>The Global Catalogue of Microorganisms (GCM) 10K type strain sequencing project: providing services to taxonomists for standard genome sequencing and annotation.</title>
        <authorList>
            <consortium name="The Broad Institute Genomics Platform"/>
            <consortium name="The Broad Institute Genome Sequencing Center for Infectious Disease"/>
            <person name="Wu L."/>
            <person name="Ma J."/>
        </authorList>
    </citation>
    <scope>NUCLEOTIDE SEQUENCE [LARGE SCALE GENOMIC DNA]</scope>
    <source>
        <strain evidence="2">TISTR 1827</strain>
    </source>
</reference>
<evidence type="ECO:0008006" key="3">
    <source>
        <dbReference type="Google" id="ProtNLM"/>
    </source>
</evidence>
<evidence type="ECO:0000313" key="1">
    <source>
        <dbReference type="EMBL" id="MFD2661848.1"/>
    </source>
</evidence>
<proteinExistence type="predicted"/>
<keyword evidence="2" id="KW-1185">Reference proteome</keyword>
<dbReference type="RefSeq" id="WP_379275284.1">
    <property type="nucleotide sequence ID" value="NZ_JBHUGT010000023.1"/>
</dbReference>
<accession>A0ABW5QZT9</accession>
<organism evidence="1 2">
    <name type="scientific">Paenibacillus thailandensis</name>
    <dbReference type="NCBI Taxonomy" id="393250"/>
    <lineage>
        <taxon>Bacteria</taxon>
        <taxon>Bacillati</taxon>
        <taxon>Bacillota</taxon>
        <taxon>Bacilli</taxon>
        <taxon>Bacillales</taxon>
        <taxon>Paenibacillaceae</taxon>
        <taxon>Paenibacillus</taxon>
    </lineage>
</organism>
<evidence type="ECO:0000313" key="2">
    <source>
        <dbReference type="Proteomes" id="UP001597493"/>
    </source>
</evidence>
<sequence>MANPLSNKKKIRGWKRRIKQIEQWKFRHINLDLEGLCRNHRDYVKVWIDPFYRLKRRNPPIWYSRLIVEAMLEVYQAWYQRMKQLNEPFYLKIWLYDPNFIQSQIVVAFRECLNFYDQTFEKSNNKKAFPCVRYGNITSLQLFKWELAVDSTQYLLSELLEDKRLGYMTEKDIEAIQKKAHKVETVKFSMGEDTVYSVKVGDVWLGEGGDLFKYPSAGLP</sequence>